<dbReference type="EMBL" id="CP071091">
    <property type="protein sequence ID" value="QSQ12626.1"/>
    <property type="molecule type" value="Genomic_DNA"/>
</dbReference>
<sequence length="224" mass="24662">MSPAKKTAPAKKKAPAAKAPFAVKKDSARPGATPTGDLPIVFFADAKSFDTWLAKHHATSSGAWLKLSKKGATVTSLSYNEAVELALIWGWIDSQKGRFDETAYILKFTPRGPRSIWSKINRDKATALIAEGRVKPSGLAEIENAKKNGRWDAAYDSQSKATIPEDLAQALAANPRAEAFFATLNSVNRYAVLFRIHNVKKAETRARKITQYVDMLARHEKLHD</sequence>
<feature type="region of interest" description="Disordered" evidence="1">
    <location>
        <begin position="1"/>
        <end position="30"/>
    </location>
</feature>
<organism evidence="2 3">
    <name type="scientific">Myxococcus landrumensis</name>
    <dbReference type="NCBI Taxonomy" id="2813577"/>
    <lineage>
        <taxon>Bacteria</taxon>
        <taxon>Pseudomonadati</taxon>
        <taxon>Myxococcota</taxon>
        <taxon>Myxococcia</taxon>
        <taxon>Myxococcales</taxon>
        <taxon>Cystobacterineae</taxon>
        <taxon>Myxococcaceae</taxon>
        <taxon>Myxococcus</taxon>
    </lineage>
</organism>
<evidence type="ECO:0000313" key="2">
    <source>
        <dbReference type="EMBL" id="QSQ12626.1"/>
    </source>
</evidence>
<dbReference type="RefSeq" id="WP_206714348.1">
    <property type="nucleotide sequence ID" value="NZ_CP071091.1"/>
</dbReference>
<dbReference type="Pfam" id="PF13376">
    <property type="entry name" value="OmdA"/>
    <property type="match status" value="1"/>
</dbReference>
<keyword evidence="3" id="KW-1185">Reference proteome</keyword>
<gene>
    <name evidence="2" type="ORF">JY572_30315</name>
</gene>
<protein>
    <submittedName>
        <fullName evidence="2">YdeI/OmpD-associated family protein</fullName>
    </submittedName>
</protein>
<accession>A0ABX7N1N9</accession>
<reference evidence="2 3" key="1">
    <citation type="submission" date="2021-02" db="EMBL/GenBank/DDBJ databases">
        <title>De Novo genome assembly of isolated myxobacteria.</title>
        <authorList>
            <person name="Stevens D.C."/>
        </authorList>
    </citation>
    <scope>NUCLEOTIDE SEQUENCE [LARGE SCALE GENOMIC DNA]</scope>
    <source>
        <strain evidence="2 3">SCHIC003</strain>
    </source>
</reference>
<name>A0ABX7N1N9_9BACT</name>
<dbReference type="Proteomes" id="UP000663090">
    <property type="component" value="Chromosome"/>
</dbReference>
<evidence type="ECO:0000313" key="3">
    <source>
        <dbReference type="Proteomes" id="UP000663090"/>
    </source>
</evidence>
<proteinExistence type="predicted"/>
<evidence type="ECO:0000256" key="1">
    <source>
        <dbReference type="SAM" id="MobiDB-lite"/>
    </source>
</evidence>